<dbReference type="RefSeq" id="WP_198481477.1">
    <property type="nucleotide sequence ID" value="NZ_CP066007.1"/>
</dbReference>
<evidence type="ECO:0000313" key="1">
    <source>
        <dbReference type="EMBL" id="QQB47374.1"/>
    </source>
</evidence>
<evidence type="ECO:0000313" key="2">
    <source>
        <dbReference type="Proteomes" id="UP000596145"/>
    </source>
</evidence>
<protein>
    <submittedName>
        <fullName evidence="1">Uncharacterized protein</fullName>
    </submittedName>
</protein>
<dbReference type="Proteomes" id="UP000596145">
    <property type="component" value="Chromosome"/>
</dbReference>
<gene>
    <name evidence="1" type="ORF">I6I10_05650</name>
</gene>
<name>A0A7T4EHC9_9CORY</name>
<organism evidence="1 2">
    <name type="scientific">Corynebacterium glucuronolyticum</name>
    <dbReference type="NCBI Taxonomy" id="39791"/>
    <lineage>
        <taxon>Bacteria</taxon>
        <taxon>Bacillati</taxon>
        <taxon>Actinomycetota</taxon>
        <taxon>Actinomycetes</taxon>
        <taxon>Mycobacteriales</taxon>
        <taxon>Corynebacteriaceae</taxon>
        <taxon>Corynebacterium</taxon>
    </lineage>
</organism>
<dbReference type="GeneID" id="92760781"/>
<proteinExistence type="predicted"/>
<reference evidence="1 2" key="1">
    <citation type="submission" date="2020-12" db="EMBL/GenBank/DDBJ databases">
        <title>FDA dAtabase for Regulatory Grade micrObial Sequences (FDA-ARGOS): Supporting development and validation of Infectious Disease Dx tests.</title>
        <authorList>
            <person name="Sproer C."/>
            <person name="Gronow S."/>
            <person name="Severitt S."/>
            <person name="Schroder I."/>
            <person name="Tallon L."/>
            <person name="Sadzewicz L."/>
            <person name="Zhao X."/>
            <person name="Boylan J."/>
            <person name="Ott S."/>
            <person name="Bowen H."/>
            <person name="Vavikolanu K."/>
            <person name="Mehta A."/>
            <person name="Aluvathingal J."/>
            <person name="Nadendla S."/>
            <person name="Lowell S."/>
            <person name="Myers T."/>
            <person name="Yan Y."/>
            <person name="Sichtig H."/>
        </authorList>
    </citation>
    <scope>NUCLEOTIDE SEQUENCE [LARGE SCALE GENOMIC DNA]</scope>
    <source>
        <strain evidence="1 2">FDAARGOS_1053</strain>
    </source>
</reference>
<accession>A0A7T4EHC9</accession>
<sequence length="251" mass="28072">MRSLACGIEGRTLVDRSAGCLLKLPVLFNGNCPVEIMGYGRRDGLVLRRLPPDDVVVATIFGHEVRITSPAMTVVDNARWHSAGEAIRVGDEVVREGRATQADIERCMRLRGHRSGAEKARHALNLINGRAASPRESDVRVTLWENGFRPPKQQVEIVDVCGALSAGLTSFYPERSIAIEYDGRDKTRGIYGGDPYRAINKERDRERRLISEGVNPLRVTNESFVSRIWLTELARVWHLRGAFPASQWRSA</sequence>
<dbReference type="AlphaFoldDB" id="A0A7T4EHC9"/>
<dbReference type="EMBL" id="CP066007">
    <property type="protein sequence ID" value="QQB47374.1"/>
    <property type="molecule type" value="Genomic_DNA"/>
</dbReference>